<evidence type="ECO:0000313" key="2">
    <source>
        <dbReference type="Proteomes" id="UP000281553"/>
    </source>
</evidence>
<reference evidence="1 2" key="1">
    <citation type="submission" date="2018-11" db="EMBL/GenBank/DDBJ databases">
        <authorList>
            <consortium name="Pathogen Informatics"/>
        </authorList>
    </citation>
    <scope>NUCLEOTIDE SEQUENCE [LARGE SCALE GENOMIC DNA]</scope>
</reference>
<evidence type="ECO:0000313" key="1">
    <source>
        <dbReference type="EMBL" id="VDN31228.1"/>
    </source>
</evidence>
<sequence>MRSGVVTDSSPGCRKGLRETRKVTANILSKKTFDIAPSVS</sequence>
<dbReference type="EMBL" id="UYRU01080627">
    <property type="protein sequence ID" value="VDN31228.1"/>
    <property type="molecule type" value="Genomic_DNA"/>
</dbReference>
<organism evidence="1 2">
    <name type="scientific">Dibothriocephalus latus</name>
    <name type="common">Fish tapeworm</name>
    <name type="synonym">Diphyllobothrium latum</name>
    <dbReference type="NCBI Taxonomy" id="60516"/>
    <lineage>
        <taxon>Eukaryota</taxon>
        <taxon>Metazoa</taxon>
        <taxon>Spiralia</taxon>
        <taxon>Lophotrochozoa</taxon>
        <taxon>Platyhelminthes</taxon>
        <taxon>Cestoda</taxon>
        <taxon>Eucestoda</taxon>
        <taxon>Diphyllobothriidea</taxon>
        <taxon>Diphyllobothriidae</taxon>
        <taxon>Dibothriocephalus</taxon>
    </lineage>
</organism>
<gene>
    <name evidence="1" type="ORF">DILT_LOCUS15707</name>
</gene>
<name>A0A3P7N717_DIBLA</name>
<accession>A0A3P7N717</accession>
<keyword evidence="2" id="KW-1185">Reference proteome</keyword>
<proteinExistence type="predicted"/>
<dbReference type="AlphaFoldDB" id="A0A3P7N717"/>
<protein>
    <submittedName>
        <fullName evidence="1">Uncharacterized protein</fullName>
    </submittedName>
</protein>
<dbReference type="Proteomes" id="UP000281553">
    <property type="component" value="Unassembled WGS sequence"/>
</dbReference>